<evidence type="ECO:0000256" key="1">
    <source>
        <dbReference type="SAM" id="SignalP"/>
    </source>
</evidence>
<dbReference type="PANTHER" id="PTHR34597">
    <property type="entry name" value="SLR1661 PROTEIN"/>
    <property type="match status" value="1"/>
</dbReference>
<dbReference type="Proteomes" id="UP000037600">
    <property type="component" value="Unassembled WGS sequence"/>
</dbReference>
<dbReference type="Pfam" id="PF08479">
    <property type="entry name" value="POTRA_2"/>
    <property type="match status" value="1"/>
</dbReference>
<reference evidence="3 4" key="1">
    <citation type="submission" date="2015-04" db="EMBL/GenBank/DDBJ databases">
        <title>Draft Genome Sequence of the Novel Agar-Digesting Marine Bacterium Q1.</title>
        <authorList>
            <person name="Li Y."/>
            <person name="Li D."/>
            <person name="Chen G."/>
            <person name="Du Z."/>
        </authorList>
    </citation>
    <scope>NUCLEOTIDE SEQUENCE [LARGE SCALE GENOMIC DNA]</scope>
    <source>
        <strain evidence="3 4">Q1</strain>
    </source>
</reference>
<dbReference type="InterPro" id="IPR013686">
    <property type="entry name" value="Polypept-transport_assoc_ShlB"/>
</dbReference>
<evidence type="ECO:0000313" key="3">
    <source>
        <dbReference type="EMBL" id="KMT66064.1"/>
    </source>
</evidence>
<keyword evidence="4" id="KW-1185">Reference proteome</keyword>
<dbReference type="STRING" id="1513271.XM47_06355"/>
<organism evidence="3 4">
    <name type="scientific">Catenovulum maritimum</name>
    <dbReference type="NCBI Taxonomy" id="1513271"/>
    <lineage>
        <taxon>Bacteria</taxon>
        <taxon>Pseudomonadati</taxon>
        <taxon>Pseudomonadota</taxon>
        <taxon>Gammaproteobacteria</taxon>
        <taxon>Alteromonadales</taxon>
        <taxon>Alteromonadaceae</taxon>
        <taxon>Catenovulum</taxon>
    </lineage>
</organism>
<evidence type="ECO:0000259" key="2">
    <source>
        <dbReference type="Pfam" id="PF08479"/>
    </source>
</evidence>
<dbReference type="Gene3D" id="2.40.160.50">
    <property type="entry name" value="membrane protein fhac: a member of the omp85/tpsb transporter family"/>
    <property type="match status" value="1"/>
</dbReference>
<feature type="signal peptide" evidence="1">
    <location>
        <begin position="1"/>
        <end position="21"/>
    </location>
</feature>
<dbReference type="Gene3D" id="3.10.20.310">
    <property type="entry name" value="membrane protein fhac"/>
    <property type="match status" value="1"/>
</dbReference>
<dbReference type="EMBL" id="LAZL01000007">
    <property type="protein sequence ID" value="KMT66064.1"/>
    <property type="molecule type" value="Genomic_DNA"/>
</dbReference>
<dbReference type="PANTHER" id="PTHR34597:SF3">
    <property type="entry name" value="OUTER MEMBRANE TRANSPORTER CDIB"/>
    <property type="match status" value="1"/>
</dbReference>
<dbReference type="GO" id="GO:0098046">
    <property type="term" value="C:type V protein secretion system complex"/>
    <property type="evidence" value="ECO:0007669"/>
    <property type="project" value="TreeGrafter"/>
</dbReference>
<feature type="domain" description="Polypeptide-transport-associated ShlB-type" evidence="2">
    <location>
        <begin position="71"/>
        <end position="145"/>
    </location>
</feature>
<accession>A0A0J8GXV9</accession>
<dbReference type="AlphaFoldDB" id="A0A0J8GXV9"/>
<dbReference type="OrthoDB" id="572300at2"/>
<evidence type="ECO:0000313" key="4">
    <source>
        <dbReference type="Proteomes" id="UP000037600"/>
    </source>
</evidence>
<feature type="chain" id="PRO_5005298857" description="Polypeptide-transport-associated ShlB-type domain-containing protein" evidence="1">
    <location>
        <begin position="22"/>
        <end position="671"/>
    </location>
</feature>
<dbReference type="GO" id="GO:0008320">
    <property type="term" value="F:protein transmembrane transporter activity"/>
    <property type="evidence" value="ECO:0007669"/>
    <property type="project" value="TreeGrafter"/>
</dbReference>
<dbReference type="GO" id="GO:0046819">
    <property type="term" value="P:protein secretion by the type V secretion system"/>
    <property type="evidence" value="ECO:0007669"/>
    <property type="project" value="TreeGrafter"/>
</dbReference>
<sequence>MNLRTLAIALLSTYFSTQATANTIQKLDKDQQEIDKVNAADLEKPTSIEALEIDQNIQRQAESKMTQQVKFRLNSINLQGNETLAKAELIDVIKPYVGKLVTVAELKEIAQRVTLLYHNKGYQTSRCIVPEQQIKNGVVTLKMEENKLNQIKIVGDNSFEYETRLFLRYLNDLSGKIIHAPTLTKRLAKLNFLPSAKIKPRLSNAGFGKTDLILEINEIKATSVISLYNNASRLTGDVRANLGGIFVNPTGRGDYLQYGVSIDPQENRNFSSLTAKYVMPYGIQGGQIQFDYAYMNYRVAPEILNPDTFEANGSGTLMKLQYSQPWDWLGDNAKYGYSAEIKESTNQQIQHTNINVNVPITSLDECPTNQVVENEATGQRICVYDHPDLLAGFKWLDTKEKILAVSAFASKDFRYKLFDQQAYTKTQFKLTKSLEGALGALTQAEINDKFRVKNAQTQQQEFRTLTGPVGNETLMQADFWKIYFDLTHYQQFTPNLNLIVNSHFEYTPEKALPSSYKYGGADSGIWGGNLDLALQYKLTDSFNIQLGYHLETAVNYTSDKDYTDAVQTTVNVKDDNGDDVLVPILDSQGEPTGEFEVATETITVEDGKVQHFSCGIKTVDINSYFTCNVTYPYLQANYKQGNHSFGVNLRTKPEVFESRRRSLTVSYAYKF</sequence>
<comment type="caution">
    <text evidence="3">The sequence shown here is derived from an EMBL/GenBank/DDBJ whole genome shotgun (WGS) entry which is preliminary data.</text>
</comment>
<dbReference type="InterPro" id="IPR051544">
    <property type="entry name" value="TPS_OM_transporter"/>
</dbReference>
<protein>
    <recommendedName>
        <fullName evidence="2">Polypeptide-transport-associated ShlB-type domain-containing protein</fullName>
    </recommendedName>
</protein>
<name>A0A0J8GXV9_9ALTE</name>
<dbReference type="RefSeq" id="WP_048690857.1">
    <property type="nucleotide sequence ID" value="NZ_KQ130485.1"/>
</dbReference>
<keyword evidence="1" id="KW-0732">Signal</keyword>
<proteinExistence type="predicted"/>
<gene>
    <name evidence="3" type="ORF">XM47_06355</name>
</gene>